<evidence type="ECO:0000256" key="1">
    <source>
        <dbReference type="SAM" id="Phobius"/>
    </source>
</evidence>
<feature type="transmembrane region" description="Helical" evidence="1">
    <location>
        <begin position="328"/>
        <end position="347"/>
    </location>
</feature>
<keyword evidence="1" id="KW-0472">Membrane</keyword>
<proteinExistence type="predicted"/>
<evidence type="ECO:0000313" key="2">
    <source>
        <dbReference type="EMBL" id="MEQ2562774.1"/>
    </source>
</evidence>
<feature type="transmembrane region" description="Helical" evidence="1">
    <location>
        <begin position="462"/>
        <end position="485"/>
    </location>
</feature>
<feature type="transmembrane region" description="Helical" evidence="1">
    <location>
        <begin position="894"/>
        <end position="915"/>
    </location>
</feature>
<gene>
    <name evidence="2" type="ORF">WMO41_06315</name>
</gene>
<dbReference type="Gene3D" id="1.20.1640.10">
    <property type="entry name" value="Multidrug efflux transporter AcrB transmembrane domain"/>
    <property type="match status" value="2"/>
</dbReference>
<dbReference type="Proteomes" id="UP001437460">
    <property type="component" value="Unassembled WGS sequence"/>
</dbReference>
<feature type="transmembrane region" description="Helical" evidence="1">
    <location>
        <begin position="521"/>
        <end position="541"/>
    </location>
</feature>
<dbReference type="SUPFAM" id="SSF82866">
    <property type="entry name" value="Multidrug efflux transporter AcrB transmembrane domain"/>
    <property type="match status" value="2"/>
</dbReference>
<reference evidence="2 3" key="1">
    <citation type="submission" date="2024-03" db="EMBL/GenBank/DDBJ databases">
        <title>Human intestinal bacterial collection.</title>
        <authorList>
            <person name="Pauvert C."/>
            <person name="Hitch T.C.A."/>
            <person name="Clavel T."/>
        </authorList>
    </citation>
    <scope>NUCLEOTIDE SEQUENCE [LARGE SCALE GENOMIC DNA]</scope>
    <source>
        <strain evidence="2 3">CLA-AP-H27</strain>
    </source>
</reference>
<dbReference type="SUPFAM" id="SSF82693">
    <property type="entry name" value="Multidrug efflux transporter AcrB pore domain, PN1, PN2, PC1 and PC2 subdomains"/>
    <property type="match status" value="2"/>
</dbReference>
<organism evidence="2 3">
    <name type="scientific">Ventrimonas faecis</name>
    <dbReference type="NCBI Taxonomy" id="3133170"/>
    <lineage>
        <taxon>Bacteria</taxon>
        <taxon>Bacillati</taxon>
        <taxon>Bacillota</taxon>
        <taxon>Clostridia</taxon>
        <taxon>Lachnospirales</taxon>
        <taxon>Lachnospiraceae</taxon>
        <taxon>Ventrimonas</taxon>
    </lineage>
</organism>
<dbReference type="PANTHER" id="PTHR32063:SF0">
    <property type="entry name" value="SWARMING MOTILITY PROTEIN SWRC"/>
    <property type="match status" value="1"/>
</dbReference>
<dbReference type="InterPro" id="IPR001036">
    <property type="entry name" value="Acrflvin-R"/>
</dbReference>
<feature type="transmembrane region" description="Helical" evidence="1">
    <location>
        <begin position="380"/>
        <end position="401"/>
    </location>
</feature>
<dbReference type="InterPro" id="IPR027463">
    <property type="entry name" value="AcrB_DN_DC_subdom"/>
</dbReference>
<evidence type="ECO:0000313" key="3">
    <source>
        <dbReference type="Proteomes" id="UP001437460"/>
    </source>
</evidence>
<feature type="transmembrane region" description="Helical" evidence="1">
    <location>
        <begin position="354"/>
        <end position="374"/>
    </location>
</feature>
<feature type="transmembrane region" description="Helical" evidence="1">
    <location>
        <begin position="863"/>
        <end position="882"/>
    </location>
</feature>
<dbReference type="SUPFAM" id="SSF82714">
    <property type="entry name" value="Multidrug efflux transporter AcrB TolC docking domain, DN and DC subdomains"/>
    <property type="match status" value="2"/>
</dbReference>
<keyword evidence="1" id="KW-0812">Transmembrane</keyword>
<dbReference type="Gene3D" id="3.30.70.1320">
    <property type="entry name" value="Multidrug efflux transporter AcrB pore domain like"/>
    <property type="match status" value="1"/>
</dbReference>
<sequence length="1004" mass="109174">MGVTRFVLKRPVTVLMALLCLIVFGISSVFNATLEQMPDMDQPMMIIMANYSGASPEDMDELVTQLIEDQVSTLEGVKSMSSTTSEGRSMIMLEYDYDTDMDEAYSDLTKSLNSIRDLPDDVEPTVMEMNNNAQASMMLTVANPSQENLYDYVDQKIVPELEKLSTVAEVSTMGGSSEYIKIELMSDMMDQYNVSISDIKSAMSAANLSYPSGSAESGNLDLSVSTLTQHDTLDELLEMPITVSGNKIVYLEDIAVVSYAEEQKGGVSRYNGEETISISLTKQQSSTAMDLSKQVQKIIKNLQGDDENLTITVARDEADSILDSLKDVAETMVMAVVISMIIIFLFFGDFKASLIVGSSIPTSILMSLIVMTRAGFTLNIITMSGLVLGVGMMVDNSIVVLESCFRAMDKQQDKGALGYAKAALEGTNIVVSSIVGSTVTTCVVFIPLVFLNGMSGQMFGAMGYTIVFCMCASLLSAIAIVPLCYMMYKPKERTSAPATRPLTFLQNGYRKIMPTLLKHKAIVMLASVGIIVATVFLASGMQTELMTADDTGTVSVTIETRPGLITEQADAILSEAESIVAAHEDVESYMLRYNNDEGTITAYLKDDRKMSTDEVVSQWENEMADLENCTVTVEASTSMSMMGRSRGYEAILKGTQYDELQEVSNEIVNELIARDDVKNVHSSIENTAPVVAVKVDPVSASAEGLTAAQIGTMVKQMLDGEEVTTLKVDGQEISVKAEYPEDQYKTVPQLERIILKKPSGGYVALSDVAEIYYKDSPSSIEKEDKSYQITISADYVDSSSSAAVKTKIDNEVISPNLTGTITRGTNSRDRMMQEEFSGLYNAIAVAVFLIFVVMSAQFESPKFSFMVMTTIPFSLVGSFGLLKLTGVSMSMTSILGFLILVGTVVNNGILYVDTVNQYRMEMPLKKALIEAGATRMRPIMMTSLTTILSMLPMAMAFGSSGSTTQGLAVVNIGGLSVGVLVALFILPVYYALMNGRKELKVLDI</sequence>
<keyword evidence="1" id="KW-1133">Transmembrane helix</keyword>
<dbReference type="RefSeq" id="WP_349229009.1">
    <property type="nucleotide sequence ID" value="NZ_JBBMFJ010000009.1"/>
</dbReference>
<protein>
    <submittedName>
        <fullName evidence="2">Efflux RND transporter permease subunit</fullName>
    </submittedName>
</protein>
<feature type="transmembrane region" description="Helical" evidence="1">
    <location>
        <begin position="838"/>
        <end position="856"/>
    </location>
</feature>
<feature type="transmembrane region" description="Helical" evidence="1">
    <location>
        <begin position="969"/>
        <end position="992"/>
    </location>
</feature>
<dbReference type="Gene3D" id="3.30.70.1440">
    <property type="entry name" value="Multidrug efflux transporter AcrB pore domain"/>
    <property type="match status" value="1"/>
</dbReference>
<keyword evidence="3" id="KW-1185">Reference proteome</keyword>
<feature type="transmembrane region" description="Helical" evidence="1">
    <location>
        <begin position="422"/>
        <end position="450"/>
    </location>
</feature>
<comment type="caution">
    <text evidence="2">The sequence shown here is derived from an EMBL/GenBank/DDBJ whole genome shotgun (WGS) entry which is preliminary data.</text>
</comment>
<dbReference type="PRINTS" id="PR00702">
    <property type="entry name" value="ACRIFLAVINRP"/>
</dbReference>
<accession>A0ABV1HKD4</accession>
<dbReference type="Gene3D" id="3.30.2090.10">
    <property type="entry name" value="Multidrug efflux transporter AcrB TolC docking domain, DN and DC subdomains"/>
    <property type="match status" value="2"/>
</dbReference>
<dbReference type="PANTHER" id="PTHR32063">
    <property type="match status" value="1"/>
</dbReference>
<dbReference type="Gene3D" id="3.30.70.1430">
    <property type="entry name" value="Multidrug efflux transporter AcrB pore domain"/>
    <property type="match status" value="2"/>
</dbReference>
<dbReference type="EMBL" id="JBBMFJ010000009">
    <property type="protein sequence ID" value="MEQ2562774.1"/>
    <property type="molecule type" value="Genomic_DNA"/>
</dbReference>
<feature type="transmembrane region" description="Helical" evidence="1">
    <location>
        <begin position="936"/>
        <end position="957"/>
    </location>
</feature>
<name>A0ABV1HKD4_9FIRM</name>
<dbReference type="Pfam" id="PF00873">
    <property type="entry name" value="ACR_tran"/>
    <property type="match status" value="1"/>
</dbReference>